<evidence type="ECO:0000256" key="3">
    <source>
        <dbReference type="ARBA" id="ARBA00022692"/>
    </source>
</evidence>
<dbReference type="Proteomes" id="UP000007148">
    <property type="component" value="Unassembled WGS sequence"/>
</dbReference>
<dbReference type="GO" id="GO:0005384">
    <property type="term" value="F:manganese ion transmembrane transporter activity"/>
    <property type="evidence" value="ECO:0007669"/>
    <property type="project" value="InterPro"/>
</dbReference>
<evidence type="ECO:0000256" key="2">
    <source>
        <dbReference type="ARBA" id="ARBA00007049"/>
    </source>
</evidence>
<keyword evidence="9" id="KW-1185">Reference proteome</keyword>
<dbReference type="EMBL" id="CAFZ01000529">
    <property type="protein sequence ID" value="CCA75825.1"/>
    <property type="molecule type" value="Genomic_DNA"/>
</dbReference>
<keyword evidence="3 7" id="KW-0812">Transmembrane</keyword>
<dbReference type="InParanoid" id="G4TWY2"/>
<feature type="transmembrane region" description="Helical" evidence="7">
    <location>
        <begin position="268"/>
        <end position="288"/>
    </location>
</feature>
<feature type="compositionally biased region" description="Polar residues" evidence="6">
    <location>
        <begin position="9"/>
        <end position="18"/>
    </location>
</feature>
<dbReference type="STRING" id="1109443.G4TWY2"/>
<dbReference type="PANTHER" id="PTHR31851">
    <property type="entry name" value="FE(2+)/MN(2+) TRANSPORTER PCL1"/>
    <property type="match status" value="1"/>
</dbReference>
<reference evidence="8 9" key="1">
    <citation type="journal article" date="2011" name="PLoS Pathog.">
        <title>Endophytic Life Strategies Decoded by Genome and Transcriptome Analyses of the Mutualistic Root Symbiont Piriformospora indica.</title>
        <authorList>
            <person name="Zuccaro A."/>
            <person name="Lahrmann U."/>
            <person name="Guldener U."/>
            <person name="Langen G."/>
            <person name="Pfiffi S."/>
            <person name="Biedenkopf D."/>
            <person name="Wong P."/>
            <person name="Samans B."/>
            <person name="Grimm C."/>
            <person name="Basiewicz M."/>
            <person name="Murat C."/>
            <person name="Martin F."/>
            <person name="Kogel K.H."/>
        </authorList>
    </citation>
    <scope>NUCLEOTIDE SEQUENCE [LARGE SCALE GENOMIC DNA]</scope>
    <source>
        <strain evidence="8 9">DSM 11827</strain>
    </source>
</reference>
<feature type="transmembrane region" description="Helical" evidence="7">
    <location>
        <begin position="241"/>
        <end position="262"/>
    </location>
</feature>
<evidence type="ECO:0000256" key="7">
    <source>
        <dbReference type="SAM" id="Phobius"/>
    </source>
</evidence>
<proteinExistence type="inferred from homology"/>
<comment type="caution">
    <text evidence="8">The sequence shown here is derived from an EMBL/GenBank/DDBJ whole genome shotgun (WGS) entry which is preliminary data.</text>
</comment>
<dbReference type="FunCoup" id="G4TWY2">
    <property type="interactions" value="343"/>
</dbReference>
<evidence type="ECO:0000313" key="8">
    <source>
        <dbReference type="EMBL" id="CCA75825.1"/>
    </source>
</evidence>
<gene>
    <name evidence="8" type="ORF">PIIN_09813</name>
</gene>
<protein>
    <submittedName>
        <fullName evidence="8">Related to CCC1 protein (Involved in calcium homeostasis)</fullName>
    </submittedName>
</protein>
<evidence type="ECO:0000256" key="6">
    <source>
        <dbReference type="SAM" id="MobiDB-lite"/>
    </source>
</evidence>
<feature type="transmembrane region" description="Helical" evidence="7">
    <location>
        <begin position="73"/>
        <end position="94"/>
    </location>
</feature>
<comment type="similarity">
    <text evidence="2">Belongs to the CCC1 family.</text>
</comment>
<feature type="transmembrane region" description="Helical" evidence="7">
    <location>
        <begin position="100"/>
        <end position="122"/>
    </location>
</feature>
<name>G4TWY2_SERID</name>
<evidence type="ECO:0000313" key="9">
    <source>
        <dbReference type="Proteomes" id="UP000007148"/>
    </source>
</evidence>
<dbReference type="Pfam" id="PF01988">
    <property type="entry name" value="VIT1"/>
    <property type="match status" value="1"/>
</dbReference>
<accession>G4TWY2</accession>
<dbReference type="OrthoDB" id="73465at2759"/>
<dbReference type="AlphaFoldDB" id="G4TWY2"/>
<dbReference type="InterPro" id="IPR008217">
    <property type="entry name" value="Ccc1_fam"/>
</dbReference>
<dbReference type="OMA" id="MNFHHTL"/>
<comment type="subcellular location">
    <subcellularLocation>
        <location evidence="1">Endomembrane system</location>
        <topology evidence="1">Multi-pass membrane protein</topology>
    </subcellularLocation>
</comment>
<organism evidence="8 9">
    <name type="scientific">Serendipita indica (strain DSM 11827)</name>
    <name type="common">Root endophyte fungus</name>
    <name type="synonym">Piriformospora indica</name>
    <dbReference type="NCBI Taxonomy" id="1109443"/>
    <lineage>
        <taxon>Eukaryota</taxon>
        <taxon>Fungi</taxon>
        <taxon>Dikarya</taxon>
        <taxon>Basidiomycota</taxon>
        <taxon>Agaricomycotina</taxon>
        <taxon>Agaricomycetes</taxon>
        <taxon>Sebacinales</taxon>
        <taxon>Serendipitaceae</taxon>
        <taxon>Serendipita</taxon>
    </lineage>
</organism>
<dbReference type="HOGENOM" id="CLU_038957_0_1_1"/>
<evidence type="ECO:0000256" key="5">
    <source>
        <dbReference type="ARBA" id="ARBA00023136"/>
    </source>
</evidence>
<feature type="transmembrane region" description="Helical" evidence="7">
    <location>
        <begin position="300"/>
        <end position="322"/>
    </location>
</feature>
<evidence type="ECO:0000256" key="1">
    <source>
        <dbReference type="ARBA" id="ARBA00004127"/>
    </source>
</evidence>
<evidence type="ECO:0000256" key="4">
    <source>
        <dbReference type="ARBA" id="ARBA00022989"/>
    </source>
</evidence>
<dbReference type="eggNOG" id="KOG4473">
    <property type="taxonomic scope" value="Eukaryota"/>
</dbReference>
<feature type="region of interest" description="Disordered" evidence="6">
    <location>
        <begin position="1"/>
        <end position="33"/>
    </location>
</feature>
<dbReference type="GO" id="GO:0030026">
    <property type="term" value="P:intracellular manganese ion homeostasis"/>
    <property type="evidence" value="ECO:0007669"/>
    <property type="project" value="InterPro"/>
</dbReference>
<sequence>MASVPLPKKTNNNNSTDPQRPPVWSITSTASSAGPPPLALKCARHQNSRRGVCCKELKTEQRKLIDSDVMRDIVIGLSDGLTVPYLCLAGLASLGSSRVVVLGGVAELIAGGISMGIGAFLATQAERDSYIFLEQQTAHRVSQSCAGELEREVDEILGPLGVPTELSRQVANTLHREEANALLAEGAAAPANGDTVENGYAVPAPGEERLKFSSTVGLTPFLLRFGMGVEPVPTSRMYSSAATIGVGYLIGGIIPLLPYFFIPVVNRALFASCILTFVVLILFGVLKAHITGAGTGWRGYLWGAVSTAMVGGMAAGAAFGLVRLLEGHD</sequence>
<keyword evidence="5 7" id="KW-0472">Membrane</keyword>
<keyword evidence="4 7" id="KW-1133">Transmembrane helix</keyword>
<dbReference type="GO" id="GO:0012505">
    <property type="term" value="C:endomembrane system"/>
    <property type="evidence" value="ECO:0007669"/>
    <property type="project" value="UniProtKB-SubCell"/>
</dbReference>